<proteinExistence type="predicted"/>
<evidence type="ECO:0000313" key="3">
    <source>
        <dbReference type="Proteomes" id="UP001153269"/>
    </source>
</evidence>
<sequence>MATESRNSHPAMSYGRSLLGSQLETTSKIVCREHRGRLSTMMMKQGRTYGKKRNMYDALICLPWERRLVGAVSGVRKYNRENWAKTEEGIKAQSRRIRRGERDAAHRTKTDDTYGDRRRG</sequence>
<reference evidence="2" key="1">
    <citation type="submission" date="2020-03" db="EMBL/GenBank/DDBJ databases">
        <authorList>
            <person name="Weist P."/>
        </authorList>
    </citation>
    <scope>NUCLEOTIDE SEQUENCE</scope>
</reference>
<organism evidence="2 3">
    <name type="scientific">Pleuronectes platessa</name>
    <name type="common">European plaice</name>
    <dbReference type="NCBI Taxonomy" id="8262"/>
    <lineage>
        <taxon>Eukaryota</taxon>
        <taxon>Metazoa</taxon>
        <taxon>Chordata</taxon>
        <taxon>Craniata</taxon>
        <taxon>Vertebrata</taxon>
        <taxon>Euteleostomi</taxon>
        <taxon>Actinopterygii</taxon>
        <taxon>Neopterygii</taxon>
        <taxon>Teleostei</taxon>
        <taxon>Neoteleostei</taxon>
        <taxon>Acanthomorphata</taxon>
        <taxon>Carangaria</taxon>
        <taxon>Pleuronectiformes</taxon>
        <taxon>Pleuronectoidei</taxon>
        <taxon>Pleuronectidae</taxon>
        <taxon>Pleuronectes</taxon>
    </lineage>
</organism>
<protein>
    <submittedName>
        <fullName evidence="2">Uncharacterized protein</fullName>
    </submittedName>
</protein>
<dbReference type="Proteomes" id="UP001153269">
    <property type="component" value="Unassembled WGS sequence"/>
</dbReference>
<accession>A0A9N7VLN3</accession>
<feature type="region of interest" description="Disordered" evidence="1">
    <location>
        <begin position="87"/>
        <end position="120"/>
    </location>
</feature>
<evidence type="ECO:0000256" key="1">
    <source>
        <dbReference type="SAM" id="MobiDB-lite"/>
    </source>
</evidence>
<name>A0A9N7VLN3_PLEPL</name>
<dbReference type="EMBL" id="CADEAL010004135">
    <property type="protein sequence ID" value="CAB1452569.1"/>
    <property type="molecule type" value="Genomic_DNA"/>
</dbReference>
<gene>
    <name evidence="2" type="ORF">PLEPLA_LOCUS40319</name>
</gene>
<keyword evidence="3" id="KW-1185">Reference proteome</keyword>
<dbReference type="AlphaFoldDB" id="A0A9N7VLN3"/>
<feature type="compositionally biased region" description="Basic and acidic residues" evidence="1">
    <location>
        <begin position="100"/>
        <end position="120"/>
    </location>
</feature>
<evidence type="ECO:0000313" key="2">
    <source>
        <dbReference type="EMBL" id="CAB1452569.1"/>
    </source>
</evidence>
<comment type="caution">
    <text evidence="2">The sequence shown here is derived from an EMBL/GenBank/DDBJ whole genome shotgun (WGS) entry which is preliminary data.</text>
</comment>